<dbReference type="KEGG" id="smur:BWP33_00535"/>
<dbReference type="RefSeq" id="WP_002642632.1">
    <property type="nucleotide sequence ID" value="NZ_CP019448.1"/>
</dbReference>
<sequence length="60" mass="7072">MWLNKILWILLALALLIFAFRALLNRQQKQAVHQTVAFIAKVILIVASISALWTFFHRYF</sequence>
<protein>
    <submittedName>
        <fullName evidence="2">Uncharacterized protein</fullName>
    </submittedName>
</protein>
<keyword evidence="1" id="KW-0472">Membrane</keyword>
<feature type="transmembrane region" description="Helical" evidence="1">
    <location>
        <begin position="6"/>
        <end position="24"/>
    </location>
</feature>
<evidence type="ECO:0000256" key="1">
    <source>
        <dbReference type="SAM" id="Phobius"/>
    </source>
</evidence>
<feature type="transmembrane region" description="Helical" evidence="1">
    <location>
        <begin position="36"/>
        <end position="56"/>
    </location>
</feature>
<organism evidence="2 3">
    <name type="scientific">Simonsiella muelleri ATCC 29453</name>
    <dbReference type="NCBI Taxonomy" id="641147"/>
    <lineage>
        <taxon>Bacteria</taxon>
        <taxon>Pseudomonadati</taxon>
        <taxon>Pseudomonadota</taxon>
        <taxon>Betaproteobacteria</taxon>
        <taxon>Neisseriales</taxon>
        <taxon>Neisseriaceae</taxon>
        <taxon>Simonsiella</taxon>
    </lineage>
</organism>
<dbReference type="InterPro" id="IPR058186">
    <property type="entry name" value="MIGRI"/>
</dbReference>
<dbReference type="HOGENOM" id="CLU_2939308_0_0_4"/>
<reference evidence="2 3" key="2">
    <citation type="submission" date="2011-10" db="EMBL/GenBank/DDBJ databases">
        <title>The Genome Sequence of Simonsiella muelleri ATCC 29453.</title>
        <authorList>
            <consortium name="The Broad Institute Genome Sequencing Platform"/>
            <consortium name="The Broad Institute Genome Sequencing Center for Infectious Disease"/>
            <person name="Earl A."/>
            <person name="Ward D."/>
            <person name="Feldgarden M."/>
            <person name="Gevers D."/>
            <person name="Izard J."/>
            <person name="Baranova O.V."/>
            <person name="Blanton J.M."/>
            <person name="Tanner A.C."/>
            <person name="Dewhirst F."/>
            <person name="Young S.K."/>
            <person name="Zeng Q."/>
            <person name="Gargeya S."/>
            <person name="Fitzgerald M."/>
            <person name="Haas B."/>
            <person name="Abouelleil A."/>
            <person name="Alvarado L."/>
            <person name="Arachchi H.M."/>
            <person name="Berlin A."/>
            <person name="Brown A."/>
            <person name="Chapman S.B."/>
            <person name="Chen Z."/>
            <person name="Dunbar C."/>
            <person name="Freedman E."/>
            <person name="Gearin G."/>
            <person name="Goldberg J."/>
            <person name="Griggs A."/>
            <person name="Gujja S."/>
            <person name="Heiman D."/>
            <person name="Howarth C."/>
            <person name="Larson L."/>
            <person name="Lui A."/>
            <person name="MacDonald P.J.P."/>
            <person name="Montmayeur A."/>
            <person name="Murphy C."/>
            <person name="Neiman D."/>
            <person name="Pearson M."/>
            <person name="Priest M."/>
            <person name="Roberts A."/>
            <person name="Saif S."/>
            <person name="Shea T."/>
            <person name="Shenoy N."/>
            <person name="Sisk P."/>
            <person name="Stolte C."/>
            <person name="Sykes S."/>
            <person name="Wortman J."/>
            <person name="Nusbaum C."/>
            <person name="Birren B."/>
        </authorList>
    </citation>
    <scope>NUCLEOTIDE SEQUENCE [LARGE SCALE GENOMIC DNA]</scope>
    <source>
        <strain evidence="2 3">ATCC 29453</strain>
    </source>
</reference>
<keyword evidence="3" id="KW-1185">Reference proteome</keyword>
<accession>V9H9R7</accession>
<keyword evidence="1" id="KW-0812">Transmembrane</keyword>
<dbReference type="NCBIfam" id="NF047648">
    <property type="entry name" value="MIGRI_fam"/>
    <property type="match status" value="1"/>
</dbReference>
<comment type="caution">
    <text evidence="2">The sequence shown here is derived from an EMBL/GenBank/DDBJ whole genome shotgun (WGS) entry which is preliminary data.</text>
</comment>
<gene>
    <name evidence="2" type="ORF">HMPREF9021_00414</name>
</gene>
<dbReference type="EMBL" id="ADCY02000051">
    <property type="protein sequence ID" value="EFG32009.1"/>
    <property type="molecule type" value="Genomic_DNA"/>
</dbReference>
<name>V9H9R7_9NEIS</name>
<evidence type="ECO:0000313" key="2">
    <source>
        <dbReference type="EMBL" id="EFG32009.1"/>
    </source>
</evidence>
<dbReference type="AlphaFoldDB" id="V9H9R7"/>
<proteinExistence type="predicted"/>
<reference evidence="2 3" key="1">
    <citation type="submission" date="2010-03" db="EMBL/GenBank/DDBJ databases">
        <authorList>
            <consortium name="The Broad Institute Genome Sequencing Platform"/>
            <person name="Ward D."/>
            <person name="Earl A."/>
            <person name="Feldgarden M."/>
            <person name="Gevers D."/>
            <person name="Young S."/>
            <person name="Zeng Q."/>
            <person name="Koehrsen M."/>
            <person name="Alvarado L."/>
            <person name="Berlin A.M."/>
            <person name="Borenstein D."/>
            <person name="Chapman S.B."/>
            <person name="Chen Z."/>
            <person name="Engels R."/>
            <person name="Freedman E."/>
            <person name="Gellesch M."/>
            <person name="Goldberg J."/>
            <person name="Griggs A."/>
            <person name="Gujja S."/>
            <person name="Heilman E.R."/>
            <person name="Heiman D.I."/>
            <person name="Hepburn T.A."/>
            <person name="Howarth C."/>
            <person name="Jen D."/>
            <person name="Larson L."/>
            <person name="Mehta T."/>
            <person name="Park D."/>
            <person name="Pearson M."/>
            <person name="Richards J."/>
            <person name="Roberts A."/>
            <person name="Saif S."/>
            <person name="Shea T.D."/>
            <person name="Shenoy N."/>
            <person name="Sisk P."/>
            <person name="Stolte C."/>
            <person name="Sykes S.N."/>
            <person name="Walk T."/>
            <person name="White J."/>
            <person name="Yandava C."/>
            <person name="Izard J."/>
            <person name="Baranova O.V."/>
            <person name="Blanton J.M."/>
            <person name="Tanner A.C."/>
            <person name="Dewhirst F."/>
            <person name="Haas B."/>
            <person name="Nusbaum C."/>
            <person name="Birren B."/>
        </authorList>
    </citation>
    <scope>NUCLEOTIDE SEQUENCE [LARGE SCALE GENOMIC DNA]</scope>
    <source>
        <strain evidence="2 3">ATCC 29453</strain>
    </source>
</reference>
<evidence type="ECO:0000313" key="3">
    <source>
        <dbReference type="Proteomes" id="UP000017813"/>
    </source>
</evidence>
<dbReference type="STRING" id="641147.HMPREF9021_00414"/>
<keyword evidence="1" id="KW-1133">Transmembrane helix</keyword>
<dbReference type="Proteomes" id="UP000017813">
    <property type="component" value="Unassembled WGS sequence"/>
</dbReference>